<dbReference type="PANTHER" id="PTHR34218">
    <property type="entry name" value="PEPTIDASE S45 PENICILLIN AMIDASE"/>
    <property type="match status" value="1"/>
</dbReference>
<feature type="binding site" evidence="5">
    <location>
        <position position="341"/>
    </location>
    <ligand>
        <name>Ca(2+)</name>
        <dbReference type="ChEBI" id="CHEBI:29108"/>
    </ligand>
</feature>
<gene>
    <name evidence="7" type="ORF">OQ273_05765</name>
</gene>
<organism evidence="7 8">
    <name type="scientific">Hoeflea prorocentri</name>
    <dbReference type="NCBI Taxonomy" id="1922333"/>
    <lineage>
        <taxon>Bacteria</taxon>
        <taxon>Pseudomonadati</taxon>
        <taxon>Pseudomonadota</taxon>
        <taxon>Alphaproteobacteria</taxon>
        <taxon>Hyphomicrobiales</taxon>
        <taxon>Rhizobiaceae</taxon>
        <taxon>Hoeflea</taxon>
    </lineage>
</organism>
<dbReference type="InterPro" id="IPR029055">
    <property type="entry name" value="Ntn_hydrolases_N"/>
</dbReference>
<keyword evidence="6" id="KW-0472">Membrane</keyword>
<dbReference type="AlphaFoldDB" id="A0A9X3UG76"/>
<dbReference type="InterPro" id="IPR043147">
    <property type="entry name" value="Penicillin_amidase_A-knob"/>
</dbReference>
<proteinExistence type="inferred from homology"/>
<evidence type="ECO:0000256" key="6">
    <source>
        <dbReference type="SAM" id="Phobius"/>
    </source>
</evidence>
<dbReference type="GO" id="GO:0017000">
    <property type="term" value="P:antibiotic biosynthetic process"/>
    <property type="evidence" value="ECO:0007669"/>
    <property type="project" value="InterPro"/>
</dbReference>
<evidence type="ECO:0000256" key="5">
    <source>
        <dbReference type="PIRSR" id="PIRSR001227-2"/>
    </source>
</evidence>
<keyword evidence="2" id="KW-0378">Hydrolase</keyword>
<keyword evidence="6" id="KW-1133">Transmembrane helix</keyword>
<dbReference type="Pfam" id="PF01804">
    <property type="entry name" value="Penicil_amidase"/>
    <property type="match status" value="1"/>
</dbReference>
<keyword evidence="6" id="KW-0812">Transmembrane</keyword>
<feature type="binding site" evidence="5">
    <location>
        <position position="344"/>
    </location>
    <ligand>
        <name>Ca(2+)</name>
        <dbReference type="ChEBI" id="CHEBI:29108"/>
    </ligand>
</feature>
<reference evidence="7" key="1">
    <citation type="submission" date="2022-11" db="EMBL/GenBank/DDBJ databases">
        <title>Draft genome sequence of Hoeflea poritis E7-10 and Hoeflea prorocentri PM5-8, separated from scleractinian coral Porites lutea and marine dinoflagellate.</title>
        <authorList>
            <person name="Zhang G."/>
            <person name="Wei Q."/>
            <person name="Cai L."/>
        </authorList>
    </citation>
    <scope>NUCLEOTIDE SEQUENCE</scope>
    <source>
        <strain evidence="7">PM5-8</strain>
    </source>
</reference>
<dbReference type="Gene3D" id="2.30.120.10">
    <property type="match status" value="1"/>
</dbReference>
<comment type="cofactor">
    <cofactor evidence="5">
        <name>Ca(2+)</name>
        <dbReference type="ChEBI" id="CHEBI:29108"/>
    </cofactor>
    <text evidence="5">Binds 1 Ca(2+) ion per dimer.</text>
</comment>
<comment type="caution">
    <text evidence="7">The sequence shown here is derived from an EMBL/GenBank/DDBJ whole genome shotgun (WGS) entry which is preliminary data.</text>
</comment>
<evidence type="ECO:0000256" key="4">
    <source>
        <dbReference type="PIRSR" id="PIRSR001227-1"/>
    </source>
</evidence>
<accession>A0A9X3UG76</accession>
<feature type="binding site" evidence="5">
    <location>
        <position position="195"/>
    </location>
    <ligand>
        <name>Ca(2+)</name>
        <dbReference type="ChEBI" id="CHEBI:29108"/>
    </ligand>
</feature>
<dbReference type="Gene3D" id="1.10.439.10">
    <property type="entry name" value="Penicillin Amidohydrolase, domain 1"/>
    <property type="match status" value="1"/>
</dbReference>
<evidence type="ECO:0000313" key="7">
    <source>
        <dbReference type="EMBL" id="MDA5398075.1"/>
    </source>
</evidence>
<keyword evidence="3" id="KW-0865">Zymogen</keyword>
<dbReference type="EMBL" id="JAPJZI010000001">
    <property type="protein sequence ID" value="MDA5398075.1"/>
    <property type="molecule type" value="Genomic_DNA"/>
</dbReference>
<evidence type="ECO:0000256" key="1">
    <source>
        <dbReference type="ARBA" id="ARBA00006586"/>
    </source>
</evidence>
<feature type="active site" description="Nucleophile" evidence="4">
    <location>
        <position position="265"/>
    </location>
</feature>
<dbReference type="RefSeq" id="WP_267989516.1">
    <property type="nucleotide sequence ID" value="NZ_JAPJZI010000001.1"/>
</dbReference>
<evidence type="ECO:0000313" key="8">
    <source>
        <dbReference type="Proteomes" id="UP001151234"/>
    </source>
</evidence>
<dbReference type="InterPro" id="IPR014395">
    <property type="entry name" value="Pen/GL7ACA/AHL_acylase"/>
</dbReference>
<dbReference type="InterPro" id="IPR002692">
    <property type="entry name" value="S45"/>
</dbReference>
<dbReference type="PANTHER" id="PTHR34218:SF4">
    <property type="entry name" value="ACYL-HOMOSERINE LACTONE ACYLASE QUIP"/>
    <property type="match status" value="1"/>
</dbReference>
<keyword evidence="8" id="KW-1185">Reference proteome</keyword>
<evidence type="ECO:0000256" key="3">
    <source>
        <dbReference type="ARBA" id="ARBA00023145"/>
    </source>
</evidence>
<dbReference type="InterPro" id="IPR043146">
    <property type="entry name" value="Penicillin_amidase_N_B-knob"/>
</dbReference>
<protein>
    <submittedName>
        <fullName evidence="7">Penicillin acylase family protein</fullName>
    </submittedName>
</protein>
<dbReference type="GO" id="GO:0016811">
    <property type="term" value="F:hydrolase activity, acting on carbon-nitrogen (but not peptide) bonds, in linear amides"/>
    <property type="evidence" value="ECO:0007669"/>
    <property type="project" value="InterPro"/>
</dbReference>
<dbReference type="SUPFAM" id="SSF56235">
    <property type="entry name" value="N-terminal nucleophile aminohydrolases (Ntn hydrolases)"/>
    <property type="match status" value="1"/>
</dbReference>
<comment type="similarity">
    <text evidence="1">Belongs to the peptidase S45 family.</text>
</comment>
<keyword evidence="5" id="KW-0479">Metal-binding</keyword>
<sequence>MRRIIKVLVRFIFIAIPLLIVAAGGGYLWMARSLPPVSGSMTVEQLSDTVTVARDENGVPHITGTSIADVFTGLGFAHAQDRLWQMEVVRIAAQGRLSELFGETTVDSDIWLRSMGLFEAAKSSYEMLPQETRDAVEAYTNGVNAWMARQGRTFASKLPPEFVILGHTPEPWEPEHSIAALKMMSVTLGKNASAEVMRLAFARLGFSSDEIEDLLPLLPGDEAPALPDLSALLELPSGPIEVSAGSEPSAGPVLALLDHRNKGASNNWVLSGSRTKSGQPILANDPHLSLSAPSIWYLAHLRVEGDGDARNFIGASTPGSPLILLGRSDKVAWGFTNTGSDVQDIFIEKTNPDNDDEYLTPDGWQSFTSQEEIIRIRGGGERRFMRRLTRHGPVLPPSYLNIGRYLPDNTVAALQWVALAADDTTMDSGIQVLSAATVDEFQAAMADYVTPMQSMVVADTSGNIGLIIPGRVPIRDPRNAVMGRAPVPGWDSLYDWKGSIPFEGLPRENNPPGGAIGTANTKIVGPDYPYLLTLDWEEPWRQKRVDQLIVDNRTPQTIAMTHDAQADVLSLAFAELAPEMIALIDGRDGIDGDVLAELKSWNYDMVRDSSAPLVFMAWFRESMIGVFRDDLGPSFDHWFKARANVMLNVLNGETKREWCDDVSTIGKESCADVLAAALNRALVDLQQRYGEDRAKWSWGEAHLSAGAHTPFTQIEPLNRLFDVQVPSAGGPFTLDRGVTRLNKDKTPFINASGSSFRGIYDFEDLDRSTFIQTTGQSGNPFSKHYRDFAVPWSNVEAITIPADPMLYEPGIVGVWRLSP</sequence>
<dbReference type="InterPro" id="IPR023343">
    <property type="entry name" value="Penicillin_amidase_dom1"/>
</dbReference>
<dbReference type="PIRSF" id="PIRSF001227">
    <property type="entry name" value="Pen_acylase"/>
    <property type="match status" value="1"/>
</dbReference>
<evidence type="ECO:0000256" key="2">
    <source>
        <dbReference type="ARBA" id="ARBA00022801"/>
    </source>
</evidence>
<dbReference type="CDD" id="cd03747">
    <property type="entry name" value="Ntn_PGA_like"/>
    <property type="match status" value="1"/>
</dbReference>
<name>A0A9X3UG76_9HYPH</name>
<dbReference type="Proteomes" id="UP001151234">
    <property type="component" value="Unassembled WGS sequence"/>
</dbReference>
<dbReference type="Gene3D" id="1.10.1400.10">
    <property type="match status" value="1"/>
</dbReference>
<dbReference type="Gene3D" id="3.60.20.10">
    <property type="entry name" value="Glutamine Phosphoribosylpyrophosphate, subunit 1, domain 1"/>
    <property type="match status" value="1"/>
</dbReference>
<keyword evidence="5" id="KW-0106">Calcium</keyword>
<feature type="transmembrane region" description="Helical" evidence="6">
    <location>
        <begin position="7"/>
        <end position="30"/>
    </location>
</feature>
<dbReference type="GO" id="GO:0046872">
    <property type="term" value="F:metal ion binding"/>
    <property type="evidence" value="ECO:0007669"/>
    <property type="project" value="UniProtKB-KW"/>
</dbReference>